<feature type="transmembrane region" description="Helical" evidence="1">
    <location>
        <begin position="97"/>
        <end position="118"/>
    </location>
</feature>
<sequence length="122" mass="13334">MKVVLLKYVLRVLIWPASFGWFGVSLISVFVYLRDLDTNFTALISLLAALIGLISLLVMSVAALRYPNVSLSHVLISQMGCGVLGYVMYVGVFSEPLLVLSGLSLLIAVCILTLDHLFNSDK</sequence>
<dbReference type="EMBL" id="MKJU01000025">
    <property type="protein sequence ID" value="OHU91348.1"/>
    <property type="molecule type" value="Genomic_DNA"/>
</dbReference>
<keyword evidence="1" id="KW-1133">Transmembrane helix</keyword>
<keyword evidence="1" id="KW-0472">Membrane</keyword>
<dbReference type="RefSeq" id="WP_070985210.1">
    <property type="nucleotide sequence ID" value="NZ_MKJU01000025.1"/>
</dbReference>
<dbReference type="STRING" id="1859457.BET10_11020"/>
<feature type="transmembrane region" description="Helical" evidence="1">
    <location>
        <begin position="39"/>
        <end position="64"/>
    </location>
</feature>
<comment type="caution">
    <text evidence="2">The sequence shown here is derived from an EMBL/GenBank/DDBJ whole genome shotgun (WGS) entry which is preliminary data.</text>
</comment>
<reference evidence="2 3" key="1">
    <citation type="submission" date="2016-09" db="EMBL/GenBank/DDBJ databases">
        <title>Pseudoalteromonas amylolytica sp. nov., isolated from the surface seawater.</title>
        <authorList>
            <person name="Wu Y.-H."/>
            <person name="Cheng H."/>
            <person name="Jin X.-B."/>
            <person name="Wang C.-S."/>
            <person name="Xu X.-W."/>
        </authorList>
    </citation>
    <scope>NUCLEOTIDE SEQUENCE [LARGE SCALE GENOMIC DNA]</scope>
    <source>
        <strain evidence="2 3">JW1</strain>
    </source>
</reference>
<evidence type="ECO:0000313" key="2">
    <source>
        <dbReference type="EMBL" id="OHU91348.1"/>
    </source>
</evidence>
<name>A0A1S1MWT7_9GAMM</name>
<protein>
    <submittedName>
        <fullName evidence="2">Uncharacterized protein</fullName>
    </submittedName>
</protein>
<evidence type="ECO:0000313" key="3">
    <source>
        <dbReference type="Proteomes" id="UP000179786"/>
    </source>
</evidence>
<dbReference type="Proteomes" id="UP000179786">
    <property type="component" value="Unassembled WGS sequence"/>
</dbReference>
<accession>A0A1S1MWT7</accession>
<feature type="transmembrane region" description="Helical" evidence="1">
    <location>
        <begin position="71"/>
        <end position="91"/>
    </location>
</feature>
<dbReference type="OrthoDB" id="6292848at2"/>
<feature type="transmembrane region" description="Helical" evidence="1">
    <location>
        <begin position="12"/>
        <end position="33"/>
    </location>
</feature>
<keyword evidence="3" id="KW-1185">Reference proteome</keyword>
<organism evidence="2 3">
    <name type="scientific">Pseudoalteromonas amylolytica</name>
    <dbReference type="NCBI Taxonomy" id="1859457"/>
    <lineage>
        <taxon>Bacteria</taxon>
        <taxon>Pseudomonadati</taxon>
        <taxon>Pseudomonadota</taxon>
        <taxon>Gammaproteobacteria</taxon>
        <taxon>Alteromonadales</taxon>
        <taxon>Pseudoalteromonadaceae</taxon>
        <taxon>Pseudoalteromonas</taxon>
    </lineage>
</organism>
<evidence type="ECO:0000256" key="1">
    <source>
        <dbReference type="SAM" id="Phobius"/>
    </source>
</evidence>
<dbReference type="AlphaFoldDB" id="A0A1S1MWT7"/>
<keyword evidence="1" id="KW-0812">Transmembrane</keyword>
<gene>
    <name evidence="2" type="ORF">BET10_11020</name>
</gene>
<proteinExistence type="predicted"/>